<dbReference type="EMBL" id="CP050855">
    <property type="protein sequence ID" value="QLH63019.1"/>
    <property type="molecule type" value="Genomic_DNA"/>
</dbReference>
<dbReference type="InterPro" id="IPR038177">
    <property type="entry name" value="IAT_beta_sf"/>
</dbReference>
<dbReference type="RefSeq" id="WP_160289792.1">
    <property type="nucleotide sequence ID" value="NZ_CP050855.1"/>
</dbReference>
<dbReference type="InterPro" id="IPR015217">
    <property type="entry name" value="Invasin_dom_3"/>
</dbReference>
<dbReference type="Gene3D" id="2.60.40.10">
    <property type="entry name" value="Immunoglobulins"/>
    <property type="match status" value="4"/>
</dbReference>
<dbReference type="InterPro" id="IPR016186">
    <property type="entry name" value="C-type_lectin-like/link_sf"/>
</dbReference>
<dbReference type="Gene3D" id="2.60.40.1080">
    <property type="match status" value="1"/>
</dbReference>
<proteinExistence type="inferred from homology"/>
<dbReference type="Proteomes" id="UP000042738">
    <property type="component" value="Chromosome"/>
</dbReference>
<dbReference type="Gene3D" id="2.40.160.160">
    <property type="entry name" value="Inverse autotransporter, beta-domain"/>
    <property type="match status" value="1"/>
</dbReference>
<comment type="function">
    <text evidence="2">Invasin is a protein that allows enteric bacteria to penetrate cultured mammalian cells. The entry of invasin in the cell is mediated by binding several beta-1 chain integrins.</text>
</comment>
<evidence type="ECO:0000256" key="3">
    <source>
        <dbReference type="ARBA" id="ARBA00074571"/>
    </source>
</evidence>
<dbReference type="PANTHER" id="PTHR39576:SF2">
    <property type="entry name" value="ATTACHING AND EFFACING PROTEIN HOMOLOG-RELATED"/>
    <property type="match status" value="1"/>
</dbReference>
<comment type="similarity">
    <text evidence="1">Belongs to the intimin/invasin family.</text>
</comment>
<dbReference type="InterPro" id="IPR008964">
    <property type="entry name" value="Invasin/intimin_cell_adhesion"/>
</dbReference>
<evidence type="ECO:0000313" key="5">
    <source>
        <dbReference type="EMBL" id="QLH63019.1"/>
    </source>
</evidence>
<feature type="domain" description="LysM" evidence="4">
    <location>
        <begin position="4"/>
        <end position="52"/>
    </location>
</feature>
<dbReference type="Gene3D" id="3.10.100.10">
    <property type="entry name" value="Mannose-Binding Protein A, subunit A"/>
    <property type="match status" value="1"/>
</dbReference>
<dbReference type="FunFam" id="2.40.160.160:FF:000001">
    <property type="entry name" value="Intimin-like inverse autotransporter SinH"/>
    <property type="match status" value="1"/>
</dbReference>
<evidence type="ECO:0000259" key="4">
    <source>
        <dbReference type="PROSITE" id="PS51782"/>
    </source>
</evidence>
<dbReference type="GO" id="GO:0009279">
    <property type="term" value="C:cell outer membrane"/>
    <property type="evidence" value="ECO:0007669"/>
    <property type="project" value="TreeGrafter"/>
</dbReference>
<evidence type="ECO:0000313" key="6">
    <source>
        <dbReference type="Proteomes" id="UP000042738"/>
    </source>
</evidence>
<dbReference type="InterPro" id="IPR013783">
    <property type="entry name" value="Ig-like_fold"/>
</dbReference>
<dbReference type="GO" id="GO:0007155">
    <property type="term" value="P:cell adhesion"/>
    <property type="evidence" value="ECO:0007669"/>
    <property type="project" value="InterPro"/>
</dbReference>
<dbReference type="PRINTS" id="PR01369">
    <property type="entry name" value="INTIMIN"/>
</dbReference>
<dbReference type="GeneID" id="93736610"/>
<accession>A0A7D5TAY8</accession>
<protein>
    <recommendedName>
        <fullName evidence="3">Invasin</fullName>
    </recommendedName>
</protein>
<reference evidence="5 6" key="1">
    <citation type="journal article" date="2014" name="Genome Announc.">
        <title>Whole-Genome Sequence of Serratia symbiotica Strain CWBI-2.3T, a Free-Living Symbiont of the Black Bean Aphid Aphis fabae.</title>
        <authorList>
            <person name="Foray V."/>
            <person name="Grigorescu A.S."/>
            <person name="Sabri A."/>
            <person name="Haubruge E."/>
            <person name="Lognay G."/>
            <person name="Francis F."/>
            <person name="Fauconnier M.L."/>
            <person name="Hance T."/>
            <person name="Thonart P."/>
        </authorList>
    </citation>
    <scope>NUCLEOTIDE SEQUENCE [LARGE SCALE GENOMIC DNA]</scope>
    <source>
        <strain evidence="5">CWBI-2.3</strain>
    </source>
</reference>
<dbReference type="InterPro" id="IPR048658">
    <property type="entry name" value="Invasin_D4"/>
</dbReference>
<organism evidence="5 6">
    <name type="scientific">Serratia symbiotica</name>
    <dbReference type="NCBI Taxonomy" id="138074"/>
    <lineage>
        <taxon>Bacteria</taxon>
        <taxon>Pseudomonadati</taxon>
        <taxon>Pseudomonadota</taxon>
        <taxon>Gammaproteobacteria</taxon>
        <taxon>Enterobacterales</taxon>
        <taxon>Yersiniaceae</taxon>
        <taxon>Serratia</taxon>
    </lineage>
</organism>
<dbReference type="Pfam" id="PF11924">
    <property type="entry name" value="IAT_beta"/>
    <property type="match status" value="1"/>
</dbReference>
<evidence type="ECO:0000256" key="1">
    <source>
        <dbReference type="ARBA" id="ARBA00010116"/>
    </source>
</evidence>
<dbReference type="InterPro" id="IPR024519">
    <property type="entry name" value="IAT_beta"/>
</dbReference>
<dbReference type="InterPro" id="IPR018392">
    <property type="entry name" value="LysM"/>
</dbReference>
<dbReference type="PANTHER" id="PTHR39576">
    <property type="entry name" value="ATTACHING AND EFFACING PROTEIN HOMOLOG-RELATED-RELATED"/>
    <property type="match status" value="1"/>
</dbReference>
<dbReference type="AlphaFoldDB" id="A0A7D5TAY8"/>
<dbReference type="SUPFAM" id="SSF49373">
    <property type="entry name" value="Invasin/intimin cell-adhesion fragments"/>
    <property type="match status" value="5"/>
</dbReference>
<name>A0A7D5TAY8_9GAMM</name>
<evidence type="ECO:0000256" key="2">
    <source>
        <dbReference type="ARBA" id="ARBA00057597"/>
    </source>
</evidence>
<dbReference type="PROSITE" id="PS51782">
    <property type="entry name" value="LYSM"/>
    <property type="match status" value="1"/>
</dbReference>
<sequence>MQTQVHILSSGENSALLAQKYHMTLEELRKLNQFRTFAHGFEHLQPGDELDVPLAPLPEIIWNDAAISKAAEQRDDGQLQKIASLASQMGDFLSNNPTGDTAANRARGTVNSVVSGKTQQWLNQFGTARVQLDTDKNFSLKNSQFDLLVPLYEQKDRLVFTQGSLHRTDDRTQSNIGVGFRHFSPGYMLGGNVFGDYDLSQEHARAGIGVEYWRDFLKLNANSYRRLTGWKDSPDVEDYEVRPANGWDVHAQAWLPSLPQLGVKLAYQQYYGKEVALFGKETRQHNPHTLTTGLDYTPVPLITFSAEQRQGQHGKSDTHLGVELHYQLGVPWHQQLNPEAVAAMRSLAGSRYDLVARNNNILLEYHQQQVIHLQTAEQVSGYTGEQKSLGVSVTSKYGLAHIEWTAPTLLASGGKIVQVGVDYSVVLPPYQKVGREINTYLLSGVAVDTRGNRTERSEIRVTVLAPVITESHAAQENSAITRDQDSYVAGREMMVTVTLKDAQGNPVSGQASALTNDRVQVAHATAKATAWKDAGNGIYTRTYTAQQVGTNLKARLQLNDWRGANSSPAYTIGAGAATQANSAITRDKDSYLADDEMMVTVTLKDAQGNPVSGQASALTNDSVQVAHATAKATAWTDVGNGIYTRTYTAQQAGSALKATLQLPDWNSADESATYAISAGEATQANSAITRDQDSYLAGSEMMLTVTLKDEQGNPVSGQSAALTNDRVQVANATAKAEAWTDAGNGTYTRTYTAQQAGTNLKARLQLPDWNSADESAAYTISAGEAAQANSAIARDQDSYLAGSEMVLTVTLKDAQGNPVSGQASALTDDRVQVANAAAKATAWTDAGNGIYTRTYTAQQAGSALKATLQLPDWNSADESAAYAISEPAAIKDISVNSYIFKPDEGFPTTGFEKATFTLELSNGNASDYIWASNASWISVRNGEVTFTGKATGDKVTITGTPKNGAGTEITYTFTLKDWYISNDGTKMTWSNAAAYCSNQTGYSQPTVEQLNGNASHDDGTRGTLGALWSEWGFISGYSGSDFVGLNHWTSEQASSGQHYYVSLGEGDVYRQSDTGTNYVVCRQRL</sequence>
<gene>
    <name evidence="5" type="ORF">SYMBAF_08885</name>
</gene>
<dbReference type="Pfam" id="PF09134">
    <property type="entry name" value="Invasin_D3"/>
    <property type="match status" value="4"/>
</dbReference>
<dbReference type="InterPro" id="IPR051715">
    <property type="entry name" value="Intimin-Invasin_domain"/>
</dbReference>
<dbReference type="Pfam" id="PF21764">
    <property type="entry name" value="Invasin_D4"/>
    <property type="match status" value="1"/>
</dbReference>
<dbReference type="InterPro" id="IPR003535">
    <property type="entry name" value="Intimin/invasin_bac"/>
</dbReference>